<keyword evidence="2" id="KW-0012">Acyltransferase</keyword>
<keyword evidence="1" id="KW-0808">Transferase</keyword>
<sequence length="202" mass="22608">MICAQPPRCRAPSPFSLPSHLRSLPMSVPSRRLETERLFVDPYSEAYVTPAYVGWLNDPEVVKYSENRYRTFTLEGCRDYVASFAGSPNYLWAIVRKDSGQHIGNINAYVDVPNKLADVGIMVGERSCWGGGYGLEAWNAVCTWLLTEAGMRKVTAGTLDTNIGMKRIMEKSDMIPDGRRVRQYINAGEEVDVVYAALFAAR</sequence>
<evidence type="ECO:0000313" key="5">
    <source>
        <dbReference type="EMBL" id="OYQ18919.1"/>
    </source>
</evidence>
<evidence type="ECO:0000313" key="6">
    <source>
        <dbReference type="Proteomes" id="UP000216361"/>
    </source>
</evidence>
<evidence type="ECO:0000256" key="3">
    <source>
        <dbReference type="ARBA" id="ARBA00038502"/>
    </source>
</evidence>
<dbReference type="SUPFAM" id="SSF55729">
    <property type="entry name" value="Acyl-CoA N-acyltransferases (Nat)"/>
    <property type="match status" value="1"/>
</dbReference>
<accession>A0A255XPN0</accession>
<feature type="domain" description="N-acetyltransferase" evidence="4">
    <location>
        <begin position="37"/>
        <end position="174"/>
    </location>
</feature>
<proteinExistence type="inferred from homology"/>
<organism evidence="5 6">
    <name type="scientific">Elstera cyanobacteriorum</name>
    <dbReference type="NCBI Taxonomy" id="2022747"/>
    <lineage>
        <taxon>Bacteria</taxon>
        <taxon>Pseudomonadati</taxon>
        <taxon>Pseudomonadota</taxon>
        <taxon>Alphaproteobacteria</taxon>
        <taxon>Rhodospirillales</taxon>
        <taxon>Rhodospirillaceae</taxon>
        <taxon>Elstera</taxon>
    </lineage>
</organism>
<protein>
    <recommendedName>
        <fullName evidence="4">N-acetyltransferase domain-containing protein</fullName>
    </recommendedName>
</protein>
<dbReference type="OrthoDB" id="9801656at2"/>
<comment type="caution">
    <text evidence="5">The sequence shown here is derived from an EMBL/GenBank/DDBJ whole genome shotgun (WGS) entry which is preliminary data.</text>
</comment>
<comment type="similarity">
    <text evidence="3">Belongs to the acetyltransferase family. RimJ subfamily.</text>
</comment>
<evidence type="ECO:0000256" key="1">
    <source>
        <dbReference type="ARBA" id="ARBA00022679"/>
    </source>
</evidence>
<keyword evidence="6" id="KW-1185">Reference proteome</keyword>
<dbReference type="InterPro" id="IPR051531">
    <property type="entry name" value="N-acetyltransferase"/>
</dbReference>
<dbReference type="Proteomes" id="UP000216361">
    <property type="component" value="Unassembled WGS sequence"/>
</dbReference>
<dbReference type="InterPro" id="IPR016181">
    <property type="entry name" value="Acyl_CoA_acyltransferase"/>
</dbReference>
<dbReference type="PANTHER" id="PTHR43792">
    <property type="entry name" value="GNAT FAMILY, PUTATIVE (AFU_ORTHOLOGUE AFUA_3G00765)-RELATED-RELATED"/>
    <property type="match status" value="1"/>
</dbReference>
<reference evidence="5 6" key="1">
    <citation type="submission" date="2017-07" db="EMBL/GenBank/DDBJ databases">
        <title>Elstera cyanobacteriorum sp. nov., a novel bacterium isolated from cyanobacterial aggregates in a eutrophic lake.</title>
        <authorList>
            <person name="Cai H."/>
        </authorList>
    </citation>
    <scope>NUCLEOTIDE SEQUENCE [LARGE SCALE GENOMIC DNA]</scope>
    <source>
        <strain evidence="5 6">TH019</strain>
    </source>
</reference>
<dbReference type="Pfam" id="PF13302">
    <property type="entry name" value="Acetyltransf_3"/>
    <property type="match status" value="1"/>
</dbReference>
<evidence type="ECO:0000256" key="2">
    <source>
        <dbReference type="ARBA" id="ARBA00023315"/>
    </source>
</evidence>
<dbReference type="PANTHER" id="PTHR43792:SF8">
    <property type="entry name" value="[RIBOSOMAL PROTEIN US5]-ALANINE N-ACETYLTRANSFERASE"/>
    <property type="match status" value="1"/>
</dbReference>
<dbReference type="GO" id="GO:0016747">
    <property type="term" value="F:acyltransferase activity, transferring groups other than amino-acyl groups"/>
    <property type="evidence" value="ECO:0007669"/>
    <property type="project" value="InterPro"/>
</dbReference>
<dbReference type="Gene3D" id="3.40.630.30">
    <property type="match status" value="1"/>
</dbReference>
<dbReference type="EMBL" id="NOXS01000032">
    <property type="protein sequence ID" value="OYQ18919.1"/>
    <property type="molecule type" value="Genomic_DNA"/>
</dbReference>
<name>A0A255XPN0_9PROT</name>
<dbReference type="InterPro" id="IPR000182">
    <property type="entry name" value="GNAT_dom"/>
</dbReference>
<gene>
    <name evidence="5" type="ORF">CHR90_11775</name>
</gene>
<evidence type="ECO:0000259" key="4">
    <source>
        <dbReference type="Pfam" id="PF13302"/>
    </source>
</evidence>
<dbReference type="AlphaFoldDB" id="A0A255XPN0"/>